<dbReference type="Proteomes" id="UP001629953">
    <property type="component" value="Unassembled WGS sequence"/>
</dbReference>
<organism evidence="1 2">
    <name type="scientific">Celerinatantimonas yamalensis</name>
    <dbReference type="NCBI Taxonomy" id="559956"/>
    <lineage>
        <taxon>Bacteria</taxon>
        <taxon>Pseudomonadati</taxon>
        <taxon>Pseudomonadota</taxon>
        <taxon>Gammaproteobacteria</taxon>
        <taxon>Celerinatantimonadaceae</taxon>
        <taxon>Celerinatantimonas</taxon>
    </lineage>
</organism>
<comment type="caution">
    <text evidence="1">The sequence shown here is derived from an EMBL/GenBank/DDBJ whole genome shotgun (WGS) entry which is preliminary data.</text>
</comment>
<proteinExistence type="predicted"/>
<name>A0ABW9G843_9GAMM</name>
<dbReference type="PANTHER" id="PTHR30087:SF1">
    <property type="entry name" value="HYPOTHETICAL CYTOSOLIC PROTEIN"/>
    <property type="match status" value="1"/>
</dbReference>
<dbReference type="Pfam" id="PF04463">
    <property type="entry name" value="2-thiour_desulf"/>
    <property type="match status" value="1"/>
</dbReference>
<gene>
    <name evidence="1" type="ORF">ABUE30_09055</name>
</gene>
<sequence>MVVEKVLISACLLGKQVRYDGNALSVSTNILDQWIASGRVISICPEVDVGMRIPRPPAEISQGDGYGVWAGTASVVESAGLDVTAYFKNGARMALALCRKYAINVAVLTDYSPSCASSAIYDGSFTGSKIDGVGVTAALLKKSGVEVFNQHNIEEANQVLQRMSR</sequence>
<keyword evidence="2" id="KW-1185">Reference proteome</keyword>
<evidence type="ECO:0000313" key="2">
    <source>
        <dbReference type="Proteomes" id="UP001629953"/>
    </source>
</evidence>
<dbReference type="EMBL" id="JBEQCT010000003">
    <property type="protein sequence ID" value="MFM2485208.1"/>
    <property type="molecule type" value="Genomic_DNA"/>
</dbReference>
<protein>
    <submittedName>
        <fullName evidence="1">DUF523 domain-containing protein</fullName>
    </submittedName>
</protein>
<evidence type="ECO:0000313" key="1">
    <source>
        <dbReference type="EMBL" id="MFM2485208.1"/>
    </source>
</evidence>
<dbReference type="InterPro" id="IPR007553">
    <property type="entry name" value="2-thiour_desulf"/>
</dbReference>
<reference evidence="1 2" key="1">
    <citation type="journal article" date="2013" name="Int. J. Syst. Evol. Microbiol.">
        <title>Celerinatantimonas yamalensis sp. nov., a cold-adapted diazotrophic bacterium from a cold permafrost brine.</title>
        <authorList>
            <person name="Shcherbakova V."/>
            <person name="Chuvilskaya N."/>
            <person name="Rivkina E."/>
            <person name="Demidov N."/>
            <person name="Uchaeva V."/>
            <person name="Suetin S."/>
            <person name="Suzina N."/>
            <person name="Gilichinsky D."/>
        </authorList>
    </citation>
    <scope>NUCLEOTIDE SEQUENCE [LARGE SCALE GENOMIC DNA]</scope>
    <source>
        <strain evidence="1 2">C7</strain>
    </source>
</reference>
<dbReference type="RefSeq" id="WP_408623418.1">
    <property type="nucleotide sequence ID" value="NZ_JBEQCT010000003.1"/>
</dbReference>
<accession>A0ABW9G843</accession>
<dbReference type="PANTHER" id="PTHR30087">
    <property type="entry name" value="INNER MEMBRANE PROTEIN"/>
    <property type="match status" value="1"/>
</dbReference>